<accession>A0A5J4W9T5</accession>
<dbReference type="Proteomes" id="UP000324800">
    <property type="component" value="Unassembled WGS sequence"/>
</dbReference>
<dbReference type="AlphaFoldDB" id="A0A5J4W9T5"/>
<dbReference type="SUPFAM" id="SSF52218">
    <property type="entry name" value="Flavoproteins"/>
    <property type="match status" value="1"/>
</dbReference>
<proteinExistence type="predicted"/>
<dbReference type="EMBL" id="SNRW01002790">
    <property type="protein sequence ID" value="KAA6391701.1"/>
    <property type="molecule type" value="Genomic_DNA"/>
</dbReference>
<sequence>MSDYHFNHLFISIFVNWTHTGIQINGAVTYLVLVKNIMNSFRQKEQIIGPPLNDPREFDIVLFGGPIWWKRMIPTLKSWLEIVKFSERSVIGTFQQCTSNEYEETYVAPDELIGKKIEKTVVFDKDHKNDATVAIEKLSQFAQIVISALNDKQKGKIIVQTQTESEAKTESADS</sequence>
<reference evidence="1 2" key="1">
    <citation type="submission" date="2019-03" db="EMBL/GenBank/DDBJ databases">
        <title>Single cell metagenomics reveals metabolic interactions within the superorganism composed of flagellate Streblomastix strix and complex community of Bacteroidetes bacteria on its surface.</title>
        <authorList>
            <person name="Treitli S.C."/>
            <person name="Kolisko M."/>
            <person name="Husnik F."/>
            <person name="Keeling P."/>
            <person name="Hampl V."/>
        </authorList>
    </citation>
    <scope>NUCLEOTIDE SEQUENCE [LARGE SCALE GENOMIC DNA]</scope>
    <source>
        <strain evidence="1">ST1C</strain>
    </source>
</reference>
<evidence type="ECO:0000313" key="2">
    <source>
        <dbReference type="Proteomes" id="UP000324800"/>
    </source>
</evidence>
<name>A0A5J4W9T5_9EUKA</name>
<dbReference type="Gene3D" id="3.40.50.360">
    <property type="match status" value="1"/>
</dbReference>
<dbReference type="InterPro" id="IPR029039">
    <property type="entry name" value="Flavoprotein-like_sf"/>
</dbReference>
<comment type="caution">
    <text evidence="1">The sequence shown here is derived from an EMBL/GenBank/DDBJ whole genome shotgun (WGS) entry which is preliminary data.</text>
</comment>
<organism evidence="1 2">
    <name type="scientific">Streblomastix strix</name>
    <dbReference type="NCBI Taxonomy" id="222440"/>
    <lineage>
        <taxon>Eukaryota</taxon>
        <taxon>Metamonada</taxon>
        <taxon>Preaxostyla</taxon>
        <taxon>Oxymonadida</taxon>
        <taxon>Streblomastigidae</taxon>
        <taxon>Streblomastix</taxon>
    </lineage>
</organism>
<evidence type="ECO:0008006" key="3">
    <source>
        <dbReference type="Google" id="ProtNLM"/>
    </source>
</evidence>
<gene>
    <name evidence="1" type="ORF">EZS28_012768</name>
</gene>
<protein>
    <recommendedName>
        <fullName evidence="3">Flavodoxin-like domain-containing protein</fullName>
    </recommendedName>
</protein>
<evidence type="ECO:0000313" key="1">
    <source>
        <dbReference type="EMBL" id="KAA6391701.1"/>
    </source>
</evidence>